<organism evidence="3 4">
    <name type="scientific">Reticulibacter mediterranei</name>
    <dbReference type="NCBI Taxonomy" id="2778369"/>
    <lineage>
        <taxon>Bacteria</taxon>
        <taxon>Bacillati</taxon>
        <taxon>Chloroflexota</taxon>
        <taxon>Ktedonobacteria</taxon>
        <taxon>Ktedonobacterales</taxon>
        <taxon>Reticulibacteraceae</taxon>
        <taxon>Reticulibacter</taxon>
    </lineage>
</organism>
<name>A0A8J3IJX0_9CHLR</name>
<dbReference type="Gene3D" id="3.20.20.100">
    <property type="entry name" value="NADP-dependent oxidoreductase domain"/>
    <property type="match status" value="1"/>
</dbReference>
<keyword evidence="1" id="KW-0560">Oxidoreductase</keyword>
<dbReference type="Proteomes" id="UP000597444">
    <property type="component" value="Unassembled WGS sequence"/>
</dbReference>
<proteinExistence type="predicted"/>
<dbReference type="GO" id="GO:0016491">
    <property type="term" value="F:oxidoreductase activity"/>
    <property type="evidence" value="ECO:0007669"/>
    <property type="project" value="UniProtKB-KW"/>
</dbReference>
<protein>
    <submittedName>
        <fullName evidence="3">Aldo/keto reductase</fullName>
    </submittedName>
</protein>
<dbReference type="InterPro" id="IPR023210">
    <property type="entry name" value="NADP_OxRdtase_dom"/>
</dbReference>
<dbReference type="GO" id="GO:0005829">
    <property type="term" value="C:cytosol"/>
    <property type="evidence" value="ECO:0007669"/>
    <property type="project" value="UniProtKB-ARBA"/>
</dbReference>
<evidence type="ECO:0000313" key="3">
    <source>
        <dbReference type="EMBL" id="GHO95861.1"/>
    </source>
</evidence>
<dbReference type="CDD" id="cd19080">
    <property type="entry name" value="AKR_AKR9A_9B"/>
    <property type="match status" value="1"/>
</dbReference>
<dbReference type="SUPFAM" id="SSF51430">
    <property type="entry name" value="NAD(P)-linked oxidoreductase"/>
    <property type="match status" value="1"/>
</dbReference>
<dbReference type="PANTHER" id="PTHR43364:SF4">
    <property type="entry name" value="NAD(P)-LINKED OXIDOREDUCTASE SUPERFAMILY PROTEIN"/>
    <property type="match status" value="1"/>
</dbReference>
<gene>
    <name evidence="3" type="ORF">KSF_059090</name>
</gene>
<comment type="caution">
    <text evidence="3">The sequence shown here is derived from an EMBL/GenBank/DDBJ whole genome shotgun (WGS) entry which is preliminary data.</text>
</comment>
<evidence type="ECO:0000259" key="2">
    <source>
        <dbReference type="Pfam" id="PF00248"/>
    </source>
</evidence>
<dbReference type="FunFam" id="3.20.20.100:FF:000004">
    <property type="entry name" value="Oxidoreductase, aldo/keto reductase"/>
    <property type="match status" value="1"/>
</dbReference>
<accession>A0A8J3IJX0</accession>
<feature type="domain" description="NADP-dependent oxidoreductase" evidence="2">
    <location>
        <begin position="20"/>
        <end position="320"/>
    </location>
</feature>
<dbReference type="Pfam" id="PF00248">
    <property type="entry name" value="Aldo_ket_red"/>
    <property type="match status" value="1"/>
</dbReference>
<dbReference type="RefSeq" id="WP_220206520.1">
    <property type="nucleotide sequence ID" value="NZ_BNJK01000001.1"/>
</dbReference>
<dbReference type="InterPro" id="IPR036812">
    <property type="entry name" value="NAD(P)_OxRdtase_dom_sf"/>
</dbReference>
<dbReference type="AlphaFoldDB" id="A0A8J3IJX0"/>
<evidence type="ECO:0000313" key="4">
    <source>
        <dbReference type="Proteomes" id="UP000597444"/>
    </source>
</evidence>
<reference evidence="3" key="1">
    <citation type="submission" date="2020-10" db="EMBL/GenBank/DDBJ databases">
        <title>Taxonomic study of unclassified bacteria belonging to the class Ktedonobacteria.</title>
        <authorList>
            <person name="Yabe S."/>
            <person name="Wang C.M."/>
            <person name="Zheng Y."/>
            <person name="Sakai Y."/>
            <person name="Cavaletti L."/>
            <person name="Monciardini P."/>
            <person name="Donadio S."/>
        </authorList>
    </citation>
    <scope>NUCLEOTIDE SEQUENCE</scope>
    <source>
        <strain evidence="3">ID150040</strain>
    </source>
</reference>
<dbReference type="PANTHER" id="PTHR43364">
    <property type="entry name" value="NADH-SPECIFIC METHYLGLYOXAL REDUCTASE-RELATED"/>
    <property type="match status" value="1"/>
</dbReference>
<dbReference type="InterPro" id="IPR050523">
    <property type="entry name" value="AKR_Detox_Biosynth"/>
</dbReference>
<keyword evidence="4" id="KW-1185">Reference proteome</keyword>
<dbReference type="EMBL" id="BNJK01000001">
    <property type="protein sequence ID" value="GHO95861.1"/>
    <property type="molecule type" value="Genomic_DNA"/>
</dbReference>
<sequence length="365" mass="39936">MSLNSYITLGTSGLRVSPFTLGTMTFGDDWGWGSSVSDSEAILARYLELGGNFIDTANLYTDGHAEKIIGDFVAKGGARRDHLVLATKFAYNLYPGDPNGGGASRKAIMEQCEQSLRRLQTDYIDLYWLHIWDHFTPIEETMRTLDDLVSAGKIRYIGFSVTPAWKVAQAQTIAHFRGWSPIVAVQLEYSLRARTVEGELIPMAQELGLAVTPVAPLSNGVLTGKYTRQNDGMAEKSRGDIREDIKRLAEKDYVLLDTLSEIANELETTSAAVALAWVQGRPGVTSTIIGARTLKQLNENLAALDLQLSPAHIAMLDKLSEPTLDFPSHVITAFAPSGLHAGATVNGIPSTIIIPTLQNNERERY</sequence>
<evidence type="ECO:0000256" key="1">
    <source>
        <dbReference type="ARBA" id="ARBA00023002"/>
    </source>
</evidence>